<gene>
    <name evidence="2" type="ORF">DV520_11520</name>
</gene>
<dbReference type="EMBL" id="QQRQ01000038">
    <property type="protein sequence ID" value="RFT05653.1"/>
    <property type="molecule type" value="Genomic_DNA"/>
</dbReference>
<dbReference type="GeneID" id="97996361"/>
<protein>
    <submittedName>
        <fullName evidence="2">Uncharacterized protein</fullName>
    </submittedName>
</protein>
<reference evidence="2 3" key="1">
    <citation type="submission" date="2018-07" db="EMBL/GenBank/DDBJ databases">
        <title>GABA Modulating Bacteria of the Human Gut Microbiota.</title>
        <authorList>
            <person name="Strandwitz P."/>
            <person name="Kim K.H."/>
            <person name="Terekhova D."/>
            <person name="Liu J.K."/>
            <person name="Sharma A."/>
            <person name="Levering J."/>
            <person name="Mcdonald D."/>
            <person name="Dietrich D."/>
            <person name="Ramadhar T.R."/>
            <person name="Lekbua A."/>
            <person name="Mroue N."/>
            <person name="Liston C."/>
            <person name="Stewart E.J."/>
            <person name="Dubin M.J."/>
            <person name="Zengler K."/>
            <person name="Knight R."/>
            <person name="Gilbert J.A."/>
            <person name="Clardy J."/>
            <person name="Lewis K."/>
        </authorList>
    </citation>
    <scope>NUCLEOTIDE SEQUENCE [LARGE SCALE GENOMIC DNA]</scope>
    <source>
        <strain evidence="2 3">KLE1738</strain>
    </source>
</reference>
<feature type="chain" id="PRO_5017724604" evidence="1">
    <location>
        <begin position="25"/>
        <end position="277"/>
    </location>
</feature>
<name>A0A3E2B0T4_9FIRM</name>
<comment type="caution">
    <text evidence="2">The sequence shown here is derived from an EMBL/GenBank/DDBJ whole genome shotgun (WGS) entry which is preliminary data.</text>
</comment>
<organism evidence="2 3">
    <name type="scientific">Evtepia gabavorous</name>
    <dbReference type="NCBI Taxonomy" id="2211183"/>
    <lineage>
        <taxon>Bacteria</taxon>
        <taxon>Bacillati</taxon>
        <taxon>Bacillota</taxon>
        <taxon>Clostridia</taxon>
        <taxon>Eubacteriales</taxon>
        <taxon>Evtepia</taxon>
    </lineage>
</organism>
<dbReference type="Proteomes" id="UP000260649">
    <property type="component" value="Unassembled WGS sequence"/>
</dbReference>
<dbReference type="RefSeq" id="WP_117142956.1">
    <property type="nucleotide sequence ID" value="NZ_DBFASS010000106.1"/>
</dbReference>
<dbReference type="PROSITE" id="PS51257">
    <property type="entry name" value="PROKAR_LIPOPROTEIN"/>
    <property type="match status" value="1"/>
</dbReference>
<feature type="signal peptide" evidence="1">
    <location>
        <begin position="1"/>
        <end position="24"/>
    </location>
</feature>
<evidence type="ECO:0000256" key="1">
    <source>
        <dbReference type="SAM" id="SignalP"/>
    </source>
</evidence>
<evidence type="ECO:0000313" key="2">
    <source>
        <dbReference type="EMBL" id="RFT05653.1"/>
    </source>
</evidence>
<evidence type="ECO:0000313" key="3">
    <source>
        <dbReference type="Proteomes" id="UP000260649"/>
    </source>
</evidence>
<dbReference type="AlphaFoldDB" id="A0A3E2B0T4"/>
<accession>A0A3E2B0T4</accession>
<sequence length="277" mass="30601">MKKLLRFLLICTLTIGLSACESNASNPQTTGNADADYLGKYLCTGITLDGLTMNPNGKWLELNADGTVTTFLTEEADEAEWKLEGENFTMTIAGKMVGAGTLQGNELSLEMMGMEYTFVQEGTGQDGQEASSSSGSFATFTCYGNLYAVRYPTDLFQQDPAGLSDLYTEDGVKGWITKLDTEERVTEWLAGFDEKETNENVQDYQTMEYTVAGYPARAIVYQDAEGWHSEVIVNFGKDMGNETYSMYAAYIYFTGDTYVSVWNEEIQGMINSLSIDG</sequence>
<dbReference type="OrthoDB" id="9784378at2"/>
<proteinExistence type="predicted"/>
<keyword evidence="1" id="KW-0732">Signal</keyword>
<keyword evidence="3" id="KW-1185">Reference proteome</keyword>